<reference evidence="1 2" key="1">
    <citation type="submission" date="2024-02" db="EMBL/GenBank/DDBJ databases">
        <authorList>
            <person name="Daric V."/>
            <person name="Darras S."/>
        </authorList>
    </citation>
    <scope>NUCLEOTIDE SEQUENCE [LARGE SCALE GENOMIC DNA]</scope>
</reference>
<gene>
    <name evidence="1" type="ORF">CVLEPA_LOCUS6918</name>
</gene>
<dbReference type="Proteomes" id="UP001642483">
    <property type="component" value="Unassembled WGS sequence"/>
</dbReference>
<evidence type="ECO:0000313" key="1">
    <source>
        <dbReference type="EMBL" id="CAK8677549.1"/>
    </source>
</evidence>
<organism evidence="1 2">
    <name type="scientific">Clavelina lepadiformis</name>
    <name type="common">Light-bulb sea squirt</name>
    <name type="synonym">Ascidia lepadiformis</name>
    <dbReference type="NCBI Taxonomy" id="159417"/>
    <lineage>
        <taxon>Eukaryota</taxon>
        <taxon>Metazoa</taxon>
        <taxon>Chordata</taxon>
        <taxon>Tunicata</taxon>
        <taxon>Ascidiacea</taxon>
        <taxon>Aplousobranchia</taxon>
        <taxon>Clavelinidae</taxon>
        <taxon>Clavelina</taxon>
    </lineage>
</organism>
<protein>
    <submittedName>
        <fullName evidence="1">Uncharacterized protein</fullName>
    </submittedName>
</protein>
<sequence length="87" mass="10073">MTIIISYTHILQTVQTHTSNSKETCLRCGGSKERKRIYFTIQSEIKASEYNSTQLIDVGQRKDLTFNQVSCPRFCCKKSTMEMDKKN</sequence>
<proteinExistence type="predicted"/>
<accession>A0ABP0FCY4</accession>
<evidence type="ECO:0000313" key="2">
    <source>
        <dbReference type="Proteomes" id="UP001642483"/>
    </source>
</evidence>
<keyword evidence="2" id="KW-1185">Reference proteome</keyword>
<dbReference type="EMBL" id="CAWYQH010000046">
    <property type="protein sequence ID" value="CAK8677549.1"/>
    <property type="molecule type" value="Genomic_DNA"/>
</dbReference>
<comment type="caution">
    <text evidence="1">The sequence shown here is derived from an EMBL/GenBank/DDBJ whole genome shotgun (WGS) entry which is preliminary data.</text>
</comment>
<name>A0ABP0FCY4_CLALP</name>